<keyword evidence="2" id="KW-1185">Reference proteome</keyword>
<proteinExistence type="predicted"/>
<accession>A0ABM0GRD3</accession>
<reference evidence="3" key="1">
    <citation type="submission" date="2025-08" db="UniProtKB">
        <authorList>
            <consortium name="RefSeq"/>
        </authorList>
    </citation>
    <scope>IDENTIFICATION</scope>
    <source>
        <tissue evidence="3">Testes</tissue>
    </source>
</reference>
<feature type="region of interest" description="Disordered" evidence="1">
    <location>
        <begin position="1"/>
        <end position="28"/>
    </location>
</feature>
<feature type="compositionally biased region" description="Polar residues" evidence="1">
    <location>
        <begin position="238"/>
        <end position="255"/>
    </location>
</feature>
<name>A0ABM0GRD3_SACKO</name>
<gene>
    <name evidence="3" type="primary">LOC100376927</name>
</gene>
<dbReference type="RefSeq" id="XP_002735628.1">
    <property type="nucleotide sequence ID" value="XM_002735582.1"/>
</dbReference>
<feature type="region of interest" description="Disordered" evidence="1">
    <location>
        <begin position="225"/>
        <end position="255"/>
    </location>
</feature>
<evidence type="ECO:0000313" key="3">
    <source>
        <dbReference type="RefSeq" id="XP_002735628.1"/>
    </source>
</evidence>
<evidence type="ECO:0000256" key="1">
    <source>
        <dbReference type="SAM" id="MobiDB-lite"/>
    </source>
</evidence>
<evidence type="ECO:0000313" key="2">
    <source>
        <dbReference type="Proteomes" id="UP000694865"/>
    </source>
</evidence>
<organism evidence="2 3">
    <name type="scientific">Saccoglossus kowalevskii</name>
    <name type="common">Acorn worm</name>
    <dbReference type="NCBI Taxonomy" id="10224"/>
    <lineage>
        <taxon>Eukaryota</taxon>
        <taxon>Metazoa</taxon>
        <taxon>Hemichordata</taxon>
        <taxon>Enteropneusta</taxon>
        <taxon>Harrimaniidae</taxon>
        <taxon>Saccoglossus</taxon>
    </lineage>
</organism>
<sequence>MQAMSQHSIAERMPLPADNYSPTRKTEGTVANCRPPWLNIRKARVHITNRLGMKSFRNRYGYNTANTIMKKKQTLKQDKEVAKEAPLNPAPAKNTFSREMFQRFHRPKTRERYTIAEQRYWYQNGERGKILLTTKQYPYLLRNTSCPHGIKQRLGQYCDVLGPTSCHACTEVLNRKMMDEYHRAAFPSIKVTTVSLVAPVLARKLLAPPPSYLSDIVNPRVNVNNLPRRSPLPPIEGSTHNKMQRDNANVDNSSG</sequence>
<protein>
    <submittedName>
        <fullName evidence="3">Uncharacterized protein LOC100376927</fullName>
    </submittedName>
</protein>
<dbReference type="Proteomes" id="UP000694865">
    <property type="component" value="Unplaced"/>
</dbReference>
<dbReference type="GeneID" id="100376927"/>